<keyword evidence="5" id="KW-1003">Cell membrane</keyword>
<evidence type="ECO:0000256" key="6">
    <source>
        <dbReference type="ARBA" id="ARBA00022692"/>
    </source>
</evidence>
<evidence type="ECO:0000256" key="9">
    <source>
        <dbReference type="ARBA" id="ARBA00022729"/>
    </source>
</evidence>
<dbReference type="Gene3D" id="3.40.720.10">
    <property type="entry name" value="Alkaline Phosphatase, subunit A"/>
    <property type="match status" value="1"/>
</dbReference>
<keyword evidence="10" id="KW-0378">Hydrolase</keyword>
<evidence type="ECO:0000256" key="8">
    <source>
        <dbReference type="ARBA" id="ARBA00022723"/>
    </source>
</evidence>
<evidence type="ECO:0000256" key="16">
    <source>
        <dbReference type="ARBA" id="ARBA00023180"/>
    </source>
</evidence>
<feature type="transmembrane region" description="Helical" evidence="21">
    <location>
        <begin position="442"/>
        <end position="466"/>
    </location>
</feature>
<keyword evidence="14 21" id="KW-0472">Membrane</keyword>
<evidence type="ECO:0000256" key="12">
    <source>
        <dbReference type="ARBA" id="ARBA00022989"/>
    </source>
</evidence>
<evidence type="ECO:0000256" key="7">
    <source>
        <dbReference type="ARBA" id="ARBA00022696"/>
    </source>
</evidence>
<dbReference type="SUPFAM" id="SSF53649">
    <property type="entry name" value="Alkaline phosphatase-like"/>
    <property type="match status" value="1"/>
</dbReference>
<evidence type="ECO:0000256" key="1">
    <source>
        <dbReference type="ARBA" id="ARBA00001947"/>
    </source>
</evidence>
<evidence type="ECO:0000256" key="19">
    <source>
        <dbReference type="ARBA" id="ARBA00031824"/>
    </source>
</evidence>
<evidence type="ECO:0000313" key="23">
    <source>
        <dbReference type="Proteomes" id="UP001205998"/>
    </source>
</evidence>
<keyword evidence="15" id="KW-1015">Disulfide bond</keyword>
<evidence type="ECO:0000256" key="13">
    <source>
        <dbReference type="ARBA" id="ARBA00023084"/>
    </source>
</evidence>
<dbReference type="InterPro" id="IPR017850">
    <property type="entry name" value="Alkaline_phosphatase_core_sf"/>
</dbReference>
<keyword evidence="6 21" id="KW-0812">Transmembrane</keyword>
<reference evidence="22" key="1">
    <citation type="submission" date="2018-07" db="EMBL/GenBank/DDBJ databases">
        <title>Comparative genomics of catfishes provides insights into carnivory and benthic adaptation.</title>
        <authorList>
            <person name="Zhang Y."/>
            <person name="Wang D."/>
            <person name="Peng Z."/>
            <person name="Zheng S."/>
            <person name="Shao F."/>
            <person name="Tao W."/>
        </authorList>
    </citation>
    <scope>NUCLEOTIDE SEQUENCE</scope>
    <source>
        <strain evidence="22">Chongqing</strain>
    </source>
</reference>
<evidence type="ECO:0000256" key="2">
    <source>
        <dbReference type="ARBA" id="ARBA00004251"/>
    </source>
</evidence>
<evidence type="ECO:0000256" key="4">
    <source>
        <dbReference type="ARBA" id="ARBA00012377"/>
    </source>
</evidence>
<dbReference type="GO" id="GO:0046872">
    <property type="term" value="F:metal ion binding"/>
    <property type="evidence" value="ECO:0007669"/>
    <property type="project" value="UniProtKB-KW"/>
</dbReference>
<evidence type="ECO:0000256" key="5">
    <source>
        <dbReference type="ARBA" id="ARBA00022475"/>
    </source>
</evidence>
<evidence type="ECO:0000313" key="22">
    <source>
        <dbReference type="EMBL" id="KAI5618930.1"/>
    </source>
</evidence>
<dbReference type="PANTHER" id="PTHR10151:SF79">
    <property type="entry name" value="BIS(5'-ADENOSYL)-TRIPHOSPHATASE ENPP4"/>
    <property type="match status" value="1"/>
</dbReference>
<comment type="cofactor">
    <cofactor evidence="1">
        <name>Zn(2+)</name>
        <dbReference type="ChEBI" id="CHEBI:29105"/>
    </cofactor>
</comment>
<evidence type="ECO:0000256" key="18">
    <source>
        <dbReference type="ARBA" id="ARBA00031114"/>
    </source>
</evidence>
<keyword evidence="9" id="KW-0732">Signal</keyword>
<dbReference type="EMBL" id="MU551677">
    <property type="protein sequence ID" value="KAI5618930.1"/>
    <property type="molecule type" value="Genomic_DNA"/>
</dbReference>
<protein>
    <recommendedName>
        <fullName evidence="4">bis(5'-adenosyl)-triphosphatase</fullName>
        <ecNumber evidence="4">3.6.1.29</ecNumber>
    </recommendedName>
    <alternativeName>
        <fullName evidence="19">AP3A hydrolase</fullName>
    </alternativeName>
    <alternativeName>
        <fullName evidence="18">Ectonucleotide pyrophosphatase/phosphodiesterase family member 4</fullName>
    </alternativeName>
</protein>
<gene>
    <name evidence="22" type="ORF">C0J50_21601</name>
</gene>
<comment type="catalytic activity">
    <reaction evidence="20">
        <text>P(1),P(3)-bis(5'-adenosyl) triphosphate + H2O = AMP + ADP + 2 H(+)</text>
        <dbReference type="Rhea" id="RHEA:13893"/>
        <dbReference type="ChEBI" id="CHEBI:15377"/>
        <dbReference type="ChEBI" id="CHEBI:15378"/>
        <dbReference type="ChEBI" id="CHEBI:58529"/>
        <dbReference type="ChEBI" id="CHEBI:456215"/>
        <dbReference type="ChEBI" id="CHEBI:456216"/>
        <dbReference type="EC" id="3.6.1.29"/>
    </reaction>
</comment>
<dbReference type="InterPro" id="IPR002591">
    <property type="entry name" value="Phosphodiest/P_Trfase"/>
</dbReference>
<keyword evidence="7" id="KW-0356">Hemostasis</keyword>
<evidence type="ECO:0000256" key="20">
    <source>
        <dbReference type="ARBA" id="ARBA00047780"/>
    </source>
</evidence>
<dbReference type="GO" id="GO:0007596">
    <property type="term" value="P:blood coagulation"/>
    <property type="evidence" value="ECO:0007669"/>
    <property type="project" value="UniProtKB-KW"/>
</dbReference>
<evidence type="ECO:0000256" key="15">
    <source>
        <dbReference type="ARBA" id="ARBA00023157"/>
    </source>
</evidence>
<dbReference type="Proteomes" id="UP001205998">
    <property type="component" value="Unassembled WGS sequence"/>
</dbReference>
<evidence type="ECO:0000256" key="3">
    <source>
        <dbReference type="ARBA" id="ARBA00010594"/>
    </source>
</evidence>
<name>A0AAD5AML7_SILAS</name>
<comment type="function">
    <text evidence="17">Hydrolyzes extracellular Ap3A into AMP and ADP, and Ap4A into AMP and ATP. Ap3A and Ap4A are diadenosine polyphosphates thought to induce proliferation of vascular smooth muscle cells. Acts as a procoagulant, mediating platelet aggregation at the site of nascent thrombus via release of ADP from Ap3A and activation of ADP receptors.</text>
</comment>
<accession>A0AAD5AML7</accession>
<keyword evidence="16" id="KW-0325">Glycoprotein</keyword>
<keyword evidence="12 21" id="KW-1133">Transmembrane helix</keyword>
<keyword evidence="13" id="KW-0094">Blood coagulation</keyword>
<proteinExistence type="inferred from homology"/>
<evidence type="ECO:0000256" key="17">
    <source>
        <dbReference type="ARBA" id="ARBA00025036"/>
    </source>
</evidence>
<sequence>MPKLYHGITTSQRLSYRTEVRSNTFLVPGDKMHLHAILCVLATYYESALSLNARSNEQKGDGKDVIPLLLVSFDGFRSDYLEKYPLPNLQKFISGGVLIDHLSNVFTTKTFPNHYSLVTGLYAESHGILASRMYDSETNKTFTIRNSSDPFWWDEATPLWVSVQNWNYKSAAAMWPGTDLMIQNRTSTYFLKYNPKVPFNERLDSLIKRLTEEKLVKFAALYWEEPDSTGHTYGPENTTMMAKALKEVDDNVGLLMDRLNQTGLWGKINVIITSDHGMVQCSQDRLIRLDDCVDRNSYVLVDTTPVGAIIPVNDSSDLYKKLSTCNVHMKAYMKAAIPDRLHYRNNKRIQPILLMADEGWTIVQQGNLPRLGDHGYDNSLASMHPFLAAQGPAFRKGYRMNTINSVDLYPLMCNLLGIPEMPNNGSFSNVRCVLLKEKCSDLAAVIGIVIGALIVLTTITLLFRLLKNREHSLPRPFARLELEEDDDDEPLLE</sequence>
<dbReference type="EC" id="3.6.1.29" evidence="4"/>
<dbReference type="GO" id="GO:0005886">
    <property type="term" value="C:plasma membrane"/>
    <property type="evidence" value="ECO:0007669"/>
    <property type="project" value="UniProtKB-SubCell"/>
</dbReference>
<comment type="caution">
    <text evidence="22">The sequence shown here is derived from an EMBL/GenBank/DDBJ whole genome shotgun (WGS) entry which is preliminary data.</text>
</comment>
<evidence type="ECO:0000256" key="11">
    <source>
        <dbReference type="ARBA" id="ARBA00022833"/>
    </source>
</evidence>
<dbReference type="Pfam" id="PF01663">
    <property type="entry name" value="Phosphodiest"/>
    <property type="match status" value="1"/>
</dbReference>
<dbReference type="GO" id="GO:0047710">
    <property type="term" value="F:bis(5'-adenosyl)-triphosphatase activity"/>
    <property type="evidence" value="ECO:0007669"/>
    <property type="project" value="UniProtKB-EC"/>
</dbReference>
<keyword evidence="23" id="KW-1185">Reference proteome</keyword>
<evidence type="ECO:0000256" key="10">
    <source>
        <dbReference type="ARBA" id="ARBA00022801"/>
    </source>
</evidence>
<evidence type="ECO:0000256" key="21">
    <source>
        <dbReference type="SAM" id="Phobius"/>
    </source>
</evidence>
<dbReference type="CDD" id="cd16018">
    <property type="entry name" value="Enpp"/>
    <property type="match status" value="1"/>
</dbReference>
<comment type="subcellular location">
    <subcellularLocation>
        <location evidence="2">Cell membrane</location>
        <topology evidence="2">Single-pass type I membrane protein</topology>
    </subcellularLocation>
</comment>
<comment type="similarity">
    <text evidence="3">Belongs to the nucleotide pyrophosphatase/phosphodiesterase family.</text>
</comment>
<dbReference type="AlphaFoldDB" id="A0AAD5AML7"/>
<keyword evidence="8" id="KW-0479">Metal-binding</keyword>
<organism evidence="22 23">
    <name type="scientific">Silurus asotus</name>
    <name type="common">Amur catfish</name>
    <name type="synonym">Parasilurus asotus</name>
    <dbReference type="NCBI Taxonomy" id="30991"/>
    <lineage>
        <taxon>Eukaryota</taxon>
        <taxon>Metazoa</taxon>
        <taxon>Chordata</taxon>
        <taxon>Craniata</taxon>
        <taxon>Vertebrata</taxon>
        <taxon>Euteleostomi</taxon>
        <taxon>Actinopterygii</taxon>
        <taxon>Neopterygii</taxon>
        <taxon>Teleostei</taxon>
        <taxon>Ostariophysi</taxon>
        <taxon>Siluriformes</taxon>
        <taxon>Siluridae</taxon>
        <taxon>Silurus</taxon>
    </lineage>
</organism>
<dbReference type="PANTHER" id="PTHR10151">
    <property type="entry name" value="ECTONUCLEOTIDE PYROPHOSPHATASE/PHOSPHODIESTERASE"/>
    <property type="match status" value="1"/>
</dbReference>
<evidence type="ECO:0000256" key="14">
    <source>
        <dbReference type="ARBA" id="ARBA00023136"/>
    </source>
</evidence>
<dbReference type="Gene3D" id="3.30.1360.180">
    <property type="match status" value="1"/>
</dbReference>
<keyword evidence="11" id="KW-0862">Zinc</keyword>